<sequence>MEKRMKHLERSSRRWCIGYLLIENGHCLIEDEEGEIMLPESLQSSMICLKENDRWTKGELLGSMILHENGQLLEVQGGEMIQYTASLAKGWLDLLMFVPENVFYQIIEQVEQLGFSVYDCVFSSFHAFQCVSFFQFSADTQSLALQCHHEPAAGRMRFEWTTSDGHRSVSTFDVT</sequence>
<dbReference type="InterPro" id="IPR024488">
    <property type="entry name" value="DUF2777"/>
</dbReference>
<comment type="caution">
    <text evidence="1">The sequence shown here is derived from an EMBL/GenBank/DDBJ whole genome shotgun (WGS) entry which is preliminary data.</text>
</comment>
<dbReference type="Proteomes" id="UP000028091">
    <property type="component" value="Unassembled WGS sequence"/>
</dbReference>
<protein>
    <recommendedName>
        <fullName evidence="3">DUF2777 domain-containing protein</fullName>
    </recommendedName>
</protein>
<gene>
    <name evidence="1" type="ORF">BA70_08030</name>
</gene>
<organism evidence="1 2">
    <name type="scientific">Bacillus zhangzhouensis</name>
    <dbReference type="NCBI Taxonomy" id="1178540"/>
    <lineage>
        <taxon>Bacteria</taxon>
        <taxon>Bacillati</taxon>
        <taxon>Bacillota</taxon>
        <taxon>Bacilli</taxon>
        <taxon>Bacillales</taxon>
        <taxon>Bacillaceae</taxon>
        <taxon>Bacillus</taxon>
    </lineage>
</organism>
<dbReference type="EMBL" id="JOTP01000020">
    <property type="protein sequence ID" value="KEP25551.1"/>
    <property type="molecule type" value="Genomic_DNA"/>
</dbReference>
<dbReference type="RefSeq" id="WP_034323574.1">
    <property type="nucleotide sequence ID" value="NZ_JOTP01000020.1"/>
</dbReference>
<keyword evidence="2" id="KW-1185">Reference proteome</keyword>
<evidence type="ECO:0000313" key="2">
    <source>
        <dbReference type="Proteomes" id="UP000028091"/>
    </source>
</evidence>
<proteinExistence type="predicted"/>
<dbReference type="Pfam" id="PF10949">
    <property type="entry name" value="DUF2777"/>
    <property type="match status" value="1"/>
</dbReference>
<evidence type="ECO:0008006" key="3">
    <source>
        <dbReference type="Google" id="ProtNLM"/>
    </source>
</evidence>
<dbReference type="AlphaFoldDB" id="A0A081L8H5"/>
<dbReference type="OrthoDB" id="2923064at2"/>
<reference evidence="1 2" key="1">
    <citation type="submission" date="2012-09" db="EMBL/GenBank/DDBJ databases">
        <title>Genome Sequence of Bacillus sp. DW5-4.</title>
        <authorList>
            <person name="Lai Q."/>
            <person name="Liu Y."/>
            <person name="Shao Z."/>
        </authorList>
    </citation>
    <scope>NUCLEOTIDE SEQUENCE [LARGE SCALE GENOMIC DNA]</scope>
    <source>
        <strain evidence="1 2">DW5-4</strain>
    </source>
</reference>
<dbReference type="eggNOG" id="ENOG5032ZT1">
    <property type="taxonomic scope" value="Bacteria"/>
</dbReference>
<name>A0A081L8H5_9BACI</name>
<accession>A0A081L8H5</accession>
<evidence type="ECO:0000313" key="1">
    <source>
        <dbReference type="EMBL" id="KEP25551.1"/>
    </source>
</evidence>